<accession>A0A1V9YMP1</accession>
<reference evidence="2 3" key="1">
    <citation type="journal article" date="2014" name="Genome Biol. Evol.">
        <title>The secreted proteins of Achlya hypogyna and Thraustotheca clavata identify the ancestral oomycete secretome and reveal gene acquisitions by horizontal gene transfer.</title>
        <authorList>
            <person name="Misner I."/>
            <person name="Blouin N."/>
            <person name="Leonard G."/>
            <person name="Richards T.A."/>
            <person name="Lane C.E."/>
        </authorList>
    </citation>
    <scope>NUCLEOTIDE SEQUENCE [LARGE SCALE GENOMIC DNA]</scope>
    <source>
        <strain evidence="2 3">ATCC 34112</strain>
    </source>
</reference>
<dbReference type="GO" id="GO:0005737">
    <property type="term" value="C:cytoplasm"/>
    <property type="evidence" value="ECO:0007669"/>
    <property type="project" value="TreeGrafter"/>
</dbReference>
<protein>
    <recommendedName>
        <fullName evidence="1">THIF-type NAD/FAD binding fold domain-containing protein</fullName>
    </recommendedName>
</protein>
<dbReference type="Proteomes" id="UP000243217">
    <property type="component" value="Unassembled WGS sequence"/>
</dbReference>
<evidence type="ECO:0000313" key="2">
    <source>
        <dbReference type="EMBL" id="OQR86977.1"/>
    </source>
</evidence>
<dbReference type="Pfam" id="PF00899">
    <property type="entry name" value="ThiF"/>
    <property type="match status" value="1"/>
</dbReference>
<gene>
    <name evidence="2" type="ORF">THRCLA_22943</name>
</gene>
<dbReference type="GO" id="GO:0019948">
    <property type="term" value="F:SUMO activating enzyme activity"/>
    <property type="evidence" value="ECO:0007669"/>
    <property type="project" value="TreeGrafter"/>
</dbReference>
<name>A0A1V9YMP1_9STRA</name>
<dbReference type="PANTHER" id="PTHR10953">
    <property type="entry name" value="UBIQUITIN-ACTIVATING ENZYME E1"/>
    <property type="match status" value="1"/>
</dbReference>
<comment type="caution">
    <text evidence="2">The sequence shown here is derived from an EMBL/GenBank/DDBJ whole genome shotgun (WGS) entry which is preliminary data.</text>
</comment>
<evidence type="ECO:0000259" key="1">
    <source>
        <dbReference type="Pfam" id="PF00899"/>
    </source>
</evidence>
<dbReference type="OrthoDB" id="68523at2759"/>
<dbReference type="GO" id="GO:0031510">
    <property type="term" value="C:SUMO activating enzyme complex"/>
    <property type="evidence" value="ECO:0007669"/>
    <property type="project" value="TreeGrafter"/>
</dbReference>
<dbReference type="SUPFAM" id="SSF69572">
    <property type="entry name" value="Activating enzymes of the ubiquitin-like proteins"/>
    <property type="match status" value="1"/>
</dbReference>
<dbReference type="EMBL" id="JNBS01003459">
    <property type="protein sequence ID" value="OQR86977.1"/>
    <property type="molecule type" value="Genomic_DNA"/>
</dbReference>
<dbReference type="InterPro" id="IPR035985">
    <property type="entry name" value="Ubiquitin-activating_enz"/>
</dbReference>
<dbReference type="AlphaFoldDB" id="A0A1V9YMP1"/>
<dbReference type="GO" id="GO:0016925">
    <property type="term" value="P:protein sumoylation"/>
    <property type="evidence" value="ECO:0007669"/>
    <property type="project" value="TreeGrafter"/>
</dbReference>
<dbReference type="STRING" id="74557.A0A1V9YMP1"/>
<dbReference type="InterPro" id="IPR045886">
    <property type="entry name" value="ThiF/MoeB/HesA"/>
</dbReference>
<evidence type="ECO:0000313" key="3">
    <source>
        <dbReference type="Proteomes" id="UP000243217"/>
    </source>
</evidence>
<organism evidence="2 3">
    <name type="scientific">Thraustotheca clavata</name>
    <dbReference type="NCBI Taxonomy" id="74557"/>
    <lineage>
        <taxon>Eukaryota</taxon>
        <taxon>Sar</taxon>
        <taxon>Stramenopiles</taxon>
        <taxon>Oomycota</taxon>
        <taxon>Saprolegniomycetes</taxon>
        <taxon>Saprolegniales</taxon>
        <taxon>Achlyaceae</taxon>
        <taxon>Thraustotheca</taxon>
    </lineage>
</organism>
<dbReference type="Gene3D" id="3.40.50.720">
    <property type="entry name" value="NAD(P)-binding Rossmann-like Domain"/>
    <property type="match status" value="1"/>
</dbReference>
<feature type="domain" description="THIF-type NAD/FAD binding fold" evidence="1">
    <location>
        <begin position="8"/>
        <end position="108"/>
    </location>
</feature>
<sequence>MATPKEFYSRAVVAYGPQWMKTISSLHVLVVGLRSVGIEFVKCMAMNGVRVITVYDDTIVTEEDLSSCAWFGANDVGKRKSNAVQMIVTAKNPHILVRTLSGTLTPDLLLNYHVCFIHPFHC</sequence>
<proteinExistence type="predicted"/>
<dbReference type="PANTHER" id="PTHR10953:SF162">
    <property type="entry name" value="SUMO-ACTIVATING ENZYME SUBUNIT 1"/>
    <property type="match status" value="1"/>
</dbReference>
<dbReference type="InterPro" id="IPR000594">
    <property type="entry name" value="ThiF_NAD_FAD-bd"/>
</dbReference>
<keyword evidence="3" id="KW-1185">Reference proteome</keyword>